<dbReference type="EMBL" id="FUYQ01000008">
    <property type="protein sequence ID" value="SKB50384.1"/>
    <property type="molecule type" value="Genomic_DNA"/>
</dbReference>
<organism evidence="1 2">
    <name type="scientific">Parabacteroides chartae</name>
    <dbReference type="NCBI Taxonomy" id="1037355"/>
    <lineage>
        <taxon>Bacteria</taxon>
        <taxon>Pseudomonadati</taxon>
        <taxon>Bacteroidota</taxon>
        <taxon>Bacteroidia</taxon>
        <taxon>Bacteroidales</taxon>
        <taxon>Tannerellaceae</taxon>
        <taxon>Parabacteroides</taxon>
    </lineage>
</organism>
<dbReference type="AlphaFoldDB" id="A0A1T5BTA2"/>
<protein>
    <submittedName>
        <fullName evidence="1">Uncharacterized protein</fullName>
    </submittedName>
</protein>
<sequence length="200" mass="22466">MGIKKSRIIDDKQEISHHKFNIIIDGRQVLVEKTDFNAKTRSPSRSGAKVKTSVKRISKALNRANAMIQNGTGPRIEIKVGDKVINIKSIILRANNIIIILKKADSKDIKKALDNYKGMHQDGTEPRIEVKVGDKVTNIKCAGINISDNIIFLRGVGVRYIKRAIYRANVMIQNGTGPRVKARTRHLNVIGLIQIRNRKK</sequence>
<keyword evidence="2" id="KW-1185">Reference proteome</keyword>
<evidence type="ECO:0000313" key="2">
    <source>
        <dbReference type="Proteomes" id="UP000190852"/>
    </source>
</evidence>
<evidence type="ECO:0000313" key="1">
    <source>
        <dbReference type="EMBL" id="SKB50384.1"/>
    </source>
</evidence>
<name>A0A1T5BTA2_9BACT</name>
<dbReference type="RefSeq" id="WP_079683074.1">
    <property type="nucleotide sequence ID" value="NZ_FUYQ01000008.1"/>
</dbReference>
<reference evidence="2" key="1">
    <citation type="submission" date="2017-02" db="EMBL/GenBank/DDBJ databases">
        <authorList>
            <person name="Varghese N."/>
            <person name="Submissions S."/>
        </authorList>
    </citation>
    <scope>NUCLEOTIDE SEQUENCE [LARGE SCALE GENOMIC DNA]</scope>
    <source>
        <strain evidence="2">DSM 24967</strain>
    </source>
</reference>
<gene>
    <name evidence="1" type="ORF">SAMN05660349_01492</name>
</gene>
<proteinExistence type="predicted"/>
<dbReference type="Proteomes" id="UP000190852">
    <property type="component" value="Unassembled WGS sequence"/>
</dbReference>
<accession>A0A1T5BTA2</accession>